<organism evidence="6 7">
    <name type="scientific">Candidatus Desulfovibrio trichonymphae</name>
    <dbReference type="NCBI Taxonomy" id="1725232"/>
    <lineage>
        <taxon>Bacteria</taxon>
        <taxon>Pseudomonadati</taxon>
        <taxon>Thermodesulfobacteriota</taxon>
        <taxon>Desulfovibrionia</taxon>
        <taxon>Desulfovibrionales</taxon>
        <taxon>Desulfovibrionaceae</taxon>
        <taxon>Desulfovibrio</taxon>
    </lineage>
</organism>
<accession>A0A1J1E1Y8</accession>
<dbReference type="KEGG" id="dtr:RSDT_0379"/>
<keyword evidence="2 4" id="KW-0805">Transcription regulation</keyword>
<comment type="catalytic activity">
    <reaction evidence="4">
        <text>UMP + diphosphate = 5-phospho-alpha-D-ribose 1-diphosphate + uracil</text>
        <dbReference type="Rhea" id="RHEA:13017"/>
        <dbReference type="ChEBI" id="CHEBI:17568"/>
        <dbReference type="ChEBI" id="CHEBI:33019"/>
        <dbReference type="ChEBI" id="CHEBI:57865"/>
        <dbReference type="ChEBI" id="CHEBI:58017"/>
        <dbReference type="EC" id="2.4.2.9"/>
    </reaction>
</comment>
<comment type="similarity">
    <text evidence="1 4">Belongs to the purine/pyrimidine phosphoribosyltransferase family. PyrR subfamily.</text>
</comment>
<dbReference type="InterPro" id="IPR000836">
    <property type="entry name" value="PRTase_dom"/>
</dbReference>
<dbReference type="NCBIfam" id="NF003549">
    <property type="entry name" value="PRK05205.1-5"/>
    <property type="match status" value="1"/>
</dbReference>
<comment type="function">
    <text evidence="4">Regulates the transcription of the pyrimidine nucleotide (pyr) operon in response to exogenous pyrimidines.</text>
</comment>
<dbReference type="AlphaFoldDB" id="A0A1J1E1Y8"/>
<evidence type="ECO:0000313" key="7">
    <source>
        <dbReference type="Proteomes" id="UP000242645"/>
    </source>
</evidence>
<evidence type="ECO:0000256" key="1">
    <source>
        <dbReference type="ARBA" id="ARBA00005565"/>
    </source>
</evidence>
<dbReference type="EMBL" id="AP017368">
    <property type="protein sequence ID" value="BAV91891.1"/>
    <property type="molecule type" value="Genomic_DNA"/>
</dbReference>
<dbReference type="GO" id="GO:0004845">
    <property type="term" value="F:uracil phosphoribosyltransferase activity"/>
    <property type="evidence" value="ECO:0007669"/>
    <property type="project" value="UniProtKB-UniRule"/>
</dbReference>
<dbReference type="PANTHER" id="PTHR11608:SF0">
    <property type="entry name" value="BIFUNCTIONAL PROTEIN PYRR"/>
    <property type="match status" value="1"/>
</dbReference>
<feature type="short sequence motif" description="PRPP-binding" evidence="4">
    <location>
        <begin position="98"/>
        <end position="110"/>
    </location>
</feature>
<dbReference type="OrthoDB" id="9802227at2"/>
<dbReference type="RefSeq" id="WP_096399419.1">
    <property type="nucleotide sequence ID" value="NZ_AP017368.1"/>
</dbReference>
<keyword evidence="4 6" id="KW-0328">Glycosyltransferase</keyword>
<keyword evidence="4 6" id="KW-0808">Transferase</keyword>
<dbReference type="Proteomes" id="UP000242645">
    <property type="component" value="Chromosome"/>
</dbReference>
<evidence type="ECO:0000256" key="4">
    <source>
        <dbReference type="HAMAP-Rule" id="MF_01219"/>
    </source>
</evidence>
<dbReference type="InterPro" id="IPR029057">
    <property type="entry name" value="PRTase-like"/>
</dbReference>
<dbReference type="PANTHER" id="PTHR11608">
    <property type="entry name" value="BIFUNCTIONAL PROTEIN PYRR"/>
    <property type="match status" value="1"/>
</dbReference>
<dbReference type="GO" id="GO:0006355">
    <property type="term" value="P:regulation of DNA-templated transcription"/>
    <property type="evidence" value="ECO:0007669"/>
    <property type="project" value="UniProtKB-UniRule"/>
</dbReference>
<comment type="function">
    <text evidence="4">Also displays a weak uracil phosphoribosyltransferase activity which is not physiologically significant.</text>
</comment>
<gene>
    <name evidence="4 6" type="primary">pyrR</name>
    <name evidence="6" type="ORF">RSDT_0379</name>
</gene>
<dbReference type="Pfam" id="PF00156">
    <property type="entry name" value="Pribosyltran"/>
    <property type="match status" value="1"/>
</dbReference>
<protein>
    <recommendedName>
        <fullName evidence="4">Bifunctional protein PyrR</fullName>
    </recommendedName>
    <domain>
        <recommendedName>
            <fullName evidence="4">Pyrimidine operon regulatory protein</fullName>
        </recommendedName>
    </domain>
    <domain>
        <recommendedName>
            <fullName evidence="4">Uracil phosphoribosyltransferase</fullName>
            <shortName evidence="4">UPRTase</shortName>
            <ecNumber evidence="4">2.4.2.9</ecNumber>
        </recommendedName>
    </domain>
</protein>
<evidence type="ECO:0000259" key="5">
    <source>
        <dbReference type="Pfam" id="PF00156"/>
    </source>
</evidence>
<evidence type="ECO:0000256" key="2">
    <source>
        <dbReference type="ARBA" id="ARBA00023015"/>
    </source>
</evidence>
<dbReference type="Gene3D" id="3.40.50.2020">
    <property type="match status" value="1"/>
</dbReference>
<dbReference type="CDD" id="cd06223">
    <property type="entry name" value="PRTases_typeI"/>
    <property type="match status" value="1"/>
</dbReference>
<keyword evidence="3 4" id="KW-0804">Transcription</keyword>
<name>A0A1J1E1Y8_9BACT</name>
<dbReference type="HAMAP" id="MF_01219">
    <property type="entry name" value="PyrR"/>
    <property type="match status" value="1"/>
</dbReference>
<sequence>MTVSPLLDKHEIARILDELAAMILKGHPDCGGVMLVGVQRRGADLARRLAVLLERRIGRRLPLGTLDINLYRDDWTSIEGKPQIVSSSIPESVDMRVVILVDDVLFTGRTVRAALEALLDYGRPDAVELLALIDRGHRELPIQADYAGRVVATERHEHVDVLLEERDGEDAVRLVVL</sequence>
<dbReference type="InterPro" id="IPR050137">
    <property type="entry name" value="PyrR_bifunctional"/>
</dbReference>
<reference evidence="6 7" key="1">
    <citation type="journal article" date="2017" name="ISME J.">
        <title>Genome of 'Ca. Desulfovibrio trichonymphae', an H2-oxidizing bacterium in a tripartite symbiotic system within a protist cell in the termite gut.</title>
        <authorList>
            <person name="Kuwahara H."/>
            <person name="Yuki M."/>
            <person name="Izawa K."/>
            <person name="Ohkuma M."/>
            <person name="Hongoh Y."/>
        </authorList>
    </citation>
    <scope>NUCLEOTIDE SEQUENCE [LARGE SCALE GENOMIC DNA]</scope>
    <source>
        <strain evidence="6 7">Rs-N31</strain>
    </source>
</reference>
<keyword evidence="7" id="KW-1185">Reference proteome</keyword>
<dbReference type="EC" id="2.4.2.9" evidence="4"/>
<dbReference type="FunFam" id="3.40.50.2020:FF:000020">
    <property type="entry name" value="Bifunctional protein PyrR"/>
    <property type="match status" value="1"/>
</dbReference>
<dbReference type="InterPro" id="IPR023050">
    <property type="entry name" value="PyrR"/>
</dbReference>
<proteinExistence type="inferred from homology"/>
<evidence type="ECO:0000256" key="3">
    <source>
        <dbReference type="ARBA" id="ARBA00023163"/>
    </source>
</evidence>
<evidence type="ECO:0000313" key="6">
    <source>
        <dbReference type="EMBL" id="BAV91891.1"/>
    </source>
</evidence>
<dbReference type="SUPFAM" id="SSF53271">
    <property type="entry name" value="PRTase-like"/>
    <property type="match status" value="1"/>
</dbReference>
<feature type="domain" description="Phosphoribosyltransferase" evidence="5">
    <location>
        <begin position="5"/>
        <end position="146"/>
    </location>
</feature>